<evidence type="ECO:0000259" key="8">
    <source>
        <dbReference type="Pfam" id="PF01765"/>
    </source>
</evidence>
<gene>
    <name evidence="6" type="primary">frr</name>
    <name evidence="9" type="ORF">CEE37_10980</name>
</gene>
<dbReference type="GO" id="GO:0043023">
    <property type="term" value="F:ribosomal large subunit binding"/>
    <property type="evidence" value="ECO:0007669"/>
    <property type="project" value="TreeGrafter"/>
</dbReference>
<comment type="caution">
    <text evidence="9">The sequence shown here is derived from an EMBL/GenBank/DDBJ whole genome shotgun (WGS) entry which is preliminary data.</text>
</comment>
<dbReference type="Pfam" id="PF01765">
    <property type="entry name" value="RRF"/>
    <property type="match status" value="1"/>
</dbReference>
<evidence type="ECO:0000256" key="7">
    <source>
        <dbReference type="SAM" id="Coils"/>
    </source>
</evidence>
<keyword evidence="4 6" id="KW-0648">Protein biosynthesis</keyword>
<sequence length="185" mass="21122">MDNPILSDAQTRMEKSIENFRQEMVKIRTGKASTSLLDGIKVDYYGNPTPLNQVASLSTPEPRLIVIQPWDKGIIGAIEKEIQKSDLGLTPINDGTFIRLAIPMLTEERRMDLVKLVKKYAEDARIAVRNIRRDANDQLKKEEKSSDISEDELKKLQNNNQEITDKSVQQIDALLKKKEEEIMEV</sequence>
<evidence type="ECO:0000256" key="3">
    <source>
        <dbReference type="ARBA" id="ARBA00022490"/>
    </source>
</evidence>
<keyword evidence="3 6" id="KW-0963">Cytoplasm</keyword>
<dbReference type="HAMAP" id="MF_00040">
    <property type="entry name" value="RRF"/>
    <property type="match status" value="1"/>
</dbReference>
<feature type="domain" description="Ribosome recycling factor" evidence="8">
    <location>
        <begin position="20"/>
        <end position="183"/>
    </location>
</feature>
<keyword evidence="7" id="KW-0175">Coiled coil</keyword>
<evidence type="ECO:0000256" key="6">
    <source>
        <dbReference type="HAMAP-Rule" id="MF_00040"/>
    </source>
</evidence>
<dbReference type="NCBIfam" id="TIGR00496">
    <property type="entry name" value="frr"/>
    <property type="match status" value="1"/>
</dbReference>
<dbReference type="PANTHER" id="PTHR20982:SF3">
    <property type="entry name" value="MITOCHONDRIAL RIBOSOME RECYCLING FACTOR PSEUDO 1"/>
    <property type="match status" value="1"/>
</dbReference>
<evidence type="ECO:0000256" key="1">
    <source>
        <dbReference type="ARBA" id="ARBA00004496"/>
    </source>
</evidence>
<evidence type="ECO:0000256" key="4">
    <source>
        <dbReference type="ARBA" id="ARBA00022917"/>
    </source>
</evidence>
<dbReference type="FunFam" id="3.30.1360.40:FF:000001">
    <property type="entry name" value="Ribosome-recycling factor"/>
    <property type="match status" value="1"/>
</dbReference>
<dbReference type="GO" id="GO:0005737">
    <property type="term" value="C:cytoplasm"/>
    <property type="evidence" value="ECO:0007669"/>
    <property type="project" value="UniProtKB-SubCell"/>
</dbReference>
<dbReference type="GO" id="GO:0006415">
    <property type="term" value="P:translational termination"/>
    <property type="evidence" value="ECO:0007669"/>
    <property type="project" value="UniProtKB-UniRule"/>
</dbReference>
<dbReference type="FunFam" id="1.10.132.20:FF:000001">
    <property type="entry name" value="Ribosome-recycling factor"/>
    <property type="match status" value="1"/>
</dbReference>
<protein>
    <recommendedName>
        <fullName evidence="6">Ribosome-recycling factor</fullName>
        <shortName evidence="6">RRF</shortName>
    </recommendedName>
    <alternativeName>
        <fullName evidence="6">Ribosome-releasing factor</fullName>
    </alternativeName>
</protein>
<reference evidence="9 10" key="1">
    <citation type="submission" date="2017-06" db="EMBL/GenBank/DDBJ databases">
        <title>Novel microbial phyla capable of carbon fixation and sulfur reduction in deep-sea sediments.</title>
        <authorList>
            <person name="Huang J."/>
            <person name="Baker B."/>
            <person name="Wang Y."/>
        </authorList>
    </citation>
    <scope>NUCLEOTIDE SEQUENCE [LARGE SCALE GENOMIC DNA]</scope>
    <source>
        <strain evidence="9">B3_LCP</strain>
    </source>
</reference>
<feature type="coiled-coil region" evidence="7">
    <location>
        <begin position="132"/>
        <end position="166"/>
    </location>
</feature>
<dbReference type="AlphaFoldDB" id="A0A532UY11"/>
<name>A0A532UY11_UNCL8</name>
<evidence type="ECO:0000256" key="2">
    <source>
        <dbReference type="ARBA" id="ARBA00005912"/>
    </source>
</evidence>
<dbReference type="SUPFAM" id="SSF55194">
    <property type="entry name" value="Ribosome recycling factor, RRF"/>
    <property type="match status" value="1"/>
</dbReference>
<dbReference type="Proteomes" id="UP000319619">
    <property type="component" value="Unassembled WGS sequence"/>
</dbReference>
<dbReference type="EMBL" id="NJBN01000007">
    <property type="protein sequence ID" value="TKJ39792.1"/>
    <property type="molecule type" value="Genomic_DNA"/>
</dbReference>
<accession>A0A532UY11</accession>
<dbReference type="InterPro" id="IPR002661">
    <property type="entry name" value="Ribosome_recyc_fac"/>
</dbReference>
<dbReference type="Gene3D" id="3.30.1360.40">
    <property type="match status" value="1"/>
</dbReference>
<evidence type="ECO:0000313" key="9">
    <source>
        <dbReference type="EMBL" id="TKJ39792.1"/>
    </source>
</evidence>
<organism evidence="9 10">
    <name type="scientific">candidate division LCP-89 bacterium B3_LCP</name>
    <dbReference type="NCBI Taxonomy" id="2012998"/>
    <lineage>
        <taxon>Bacteria</taxon>
        <taxon>Pseudomonadati</taxon>
        <taxon>Bacteria division LCP-89</taxon>
    </lineage>
</organism>
<comment type="similarity">
    <text evidence="2 6">Belongs to the RRF family.</text>
</comment>
<evidence type="ECO:0000313" key="10">
    <source>
        <dbReference type="Proteomes" id="UP000319619"/>
    </source>
</evidence>
<dbReference type="PANTHER" id="PTHR20982">
    <property type="entry name" value="RIBOSOME RECYCLING FACTOR"/>
    <property type="match status" value="1"/>
</dbReference>
<proteinExistence type="inferred from homology"/>
<dbReference type="InterPro" id="IPR023584">
    <property type="entry name" value="Ribosome_recyc_fac_dom"/>
</dbReference>
<comment type="function">
    <text evidence="5 6">Responsible for the release of ribosomes from messenger RNA at the termination of protein biosynthesis. May increase the efficiency of translation by recycling ribosomes from one round of translation to another.</text>
</comment>
<comment type="subcellular location">
    <subcellularLocation>
        <location evidence="1 6">Cytoplasm</location>
    </subcellularLocation>
</comment>
<evidence type="ECO:0000256" key="5">
    <source>
        <dbReference type="ARBA" id="ARBA00025050"/>
    </source>
</evidence>
<dbReference type="Gene3D" id="1.10.132.20">
    <property type="entry name" value="Ribosome-recycling factor"/>
    <property type="match status" value="1"/>
</dbReference>
<dbReference type="InterPro" id="IPR036191">
    <property type="entry name" value="RRF_sf"/>
</dbReference>
<dbReference type="CDD" id="cd00520">
    <property type="entry name" value="RRF"/>
    <property type="match status" value="1"/>
</dbReference>